<dbReference type="EMBL" id="CP059851">
    <property type="protein sequence ID" value="QMW22430.1"/>
    <property type="molecule type" value="Genomic_DNA"/>
</dbReference>
<evidence type="ECO:0000259" key="5">
    <source>
        <dbReference type="Pfam" id="PF13458"/>
    </source>
</evidence>
<feature type="signal peptide" evidence="4">
    <location>
        <begin position="1"/>
        <end position="25"/>
    </location>
</feature>
<dbReference type="InterPro" id="IPR028081">
    <property type="entry name" value="Leu-bd"/>
</dbReference>
<keyword evidence="3" id="KW-0029">Amino-acid transport</keyword>
<dbReference type="AlphaFoldDB" id="A0A7G5IGD8"/>
<organism evidence="6 7">
    <name type="scientific">Sandaracinobacteroides saxicola</name>
    <dbReference type="NCBI Taxonomy" id="2759707"/>
    <lineage>
        <taxon>Bacteria</taxon>
        <taxon>Pseudomonadati</taxon>
        <taxon>Pseudomonadota</taxon>
        <taxon>Alphaproteobacteria</taxon>
        <taxon>Sphingomonadales</taxon>
        <taxon>Sphingosinicellaceae</taxon>
        <taxon>Sandaracinobacteroides</taxon>
    </lineage>
</organism>
<dbReference type="Proteomes" id="UP000515292">
    <property type="component" value="Chromosome"/>
</dbReference>
<sequence length="415" mass="42702">MSMAPRPARRHPVFIAMLAGALALAGCARTPRVETAPPAPPVVVPEAPKPEAPKPVNRIAVLVPLSGTNAAVGQSLANAAALALADTKATGIVLKSYDTAPGAAAAAQRAMADGATLILGPLLSNDVAAVRGVTAARNIPLLSFSNDAALAGDDVYVLGFQPAQSVTRVVNFVRGRGVERFAALMPVGIYGQRASVAFTRAVQASGGRVVAIRNFERDSRKLVAAARAVTDYEARLKKASVALTRPDGTIAPVASRLPPVAFQALMIGDSGTVAGAFTTPLAQYGASGSNIVLMGTELWNTEPALARVPGLRGALFAAVPDARFGGLATRYRERFGGTPSRLSSLAYDAMLLAVSAGARWPVGASFPQAVLTDPQGFSGIDGIFRFRGNVAERGLEVQQVAPTGFVTVSAAPTAF</sequence>
<dbReference type="CDD" id="cd06339">
    <property type="entry name" value="PBP1_YraM_LppC_lipoprotein-like"/>
    <property type="match status" value="1"/>
</dbReference>
<evidence type="ECO:0000256" key="4">
    <source>
        <dbReference type="SAM" id="SignalP"/>
    </source>
</evidence>
<keyword evidence="3" id="KW-0813">Transport</keyword>
<evidence type="ECO:0000256" key="1">
    <source>
        <dbReference type="ARBA" id="ARBA00010062"/>
    </source>
</evidence>
<proteinExistence type="inferred from homology"/>
<dbReference type="GO" id="GO:0006865">
    <property type="term" value="P:amino acid transport"/>
    <property type="evidence" value="ECO:0007669"/>
    <property type="project" value="UniProtKB-KW"/>
</dbReference>
<evidence type="ECO:0000313" key="7">
    <source>
        <dbReference type="Proteomes" id="UP000515292"/>
    </source>
</evidence>
<evidence type="ECO:0000313" key="6">
    <source>
        <dbReference type="EMBL" id="QMW22430.1"/>
    </source>
</evidence>
<dbReference type="RefSeq" id="WP_182295323.1">
    <property type="nucleotide sequence ID" value="NZ_CP059851.1"/>
</dbReference>
<dbReference type="PROSITE" id="PS51257">
    <property type="entry name" value="PROKAR_LIPOPROTEIN"/>
    <property type="match status" value="1"/>
</dbReference>
<dbReference type="PANTHER" id="PTHR30483:SF6">
    <property type="entry name" value="PERIPLASMIC BINDING PROTEIN OF ABC TRANSPORTER FOR NATURAL AMINO ACIDS"/>
    <property type="match status" value="1"/>
</dbReference>
<feature type="domain" description="Leucine-binding protein" evidence="5">
    <location>
        <begin position="58"/>
        <end position="382"/>
    </location>
</feature>
<protein>
    <submittedName>
        <fullName evidence="6">Penicillin-binding protein activator</fullName>
    </submittedName>
</protein>
<dbReference type="KEGG" id="sand:H3309_13940"/>
<evidence type="ECO:0000256" key="3">
    <source>
        <dbReference type="ARBA" id="ARBA00022970"/>
    </source>
</evidence>
<evidence type="ECO:0000256" key="2">
    <source>
        <dbReference type="ARBA" id="ARBA00022729"/>
    </source>
</evidence>
<comment type="similarity">
    <text evidence="1">Belongs to the leucine-binding protein family.</text>
</comment>
<reference evidence="6 7" key="1">
    <citation type="submission" date="2020-07" db="EMBL/GenBank/DDBJ databases">
        <title>Complete genome sequence for Sandaracinobacter sp. M6.</title>
        <authorList>
            <person name="Tang Y."/>
            <person name="Liu Q."/>
            <person name="Guo Z."/>
            <person name="Lei P."/>
            <person name="Huang B."/>
        </authorList>
    </citation>
    <scope>NUCLEOTIDE SEQUENCE [LARGE SCALE GENOMIC DNA]</scope>
    <source>
        <strain evidence="6 7">M6</strain>
    </source>
</reference>
<dbReference type="InterPro" id="IPR028082">
    <property type="entry name" value="Peripla_BP_I"/>
</dbReference>
<keyword evidence="2 4" id="KW-0732">Signal</keyword>
<gene>
    <name evidence="6" type="ORF">H3309_13940</name>
</gene>
<dbReference type="PANTHER" id="PTHR30483">
    <property type="entry name" value="LEUCINE-SPECIFIC-BINDING PROTEIN"/>
    <property type="match status" value="1"/>
</dbReference>
<accession>A0A7G5IGD8</accession>
<name>A0A7G5IGD8_9SPHN</name>
<dbReference type="SUPFAM" id="SSF53822">
    <property type="entry name" value="Periplasmic binding protein-like I"/>
    <property type="match status" value="1"/>
</dbReference>
<dbReference type="Pfam" id="PF13458">
    <property type="entry name" value="Peripla_BP_6"/>
    <property type="match status" value="1"/>
</dbReference>
<feature type="chain" id="PRO_5028875719" evidence="4">
    <location>
        <begin position="26"/>
        <end position="415"/>
    </location>
</feature>
<keyword evidence="7" id="KW-1185">Reference proteome</keyword>
<dbReference type="Gene3D" id="3.40.50.2300">
    <property type="match status" value="2"/>
</dbReference>
<dbReference type="InterPro" id="IPR051010">
    <property type="entry name" value="BCAA_transport"/>
</dbReference>